<dbReference type="OrthoDB" id="148966at2"/>
<dbReference type="PANTHER" id="PTHR19288:SF46">
    <property type="entry name" value="HALOACID DEHALOGENASE-LIKE HYDROLASE DOMAIN-CONTAINING PROTEIN 2"/>
    <property type="match status" value="1"/>
</dbReference>
<gene>
    <name evidence="1" type="ORF">LARV_00974</name>
</gene>
<dbReference type="GO" id="GO:0005737">
    <property type="term" value="C:cytoplasm"/>
    <property type="evidence" value="ECO:0007669"/>
    <property type="project" value="TreeGrafter"/>
</dbReference>
<sequence length="289" mass="32398">MYNYLQLAKITSFLLCNEVKWEVTLLWGCGLMSASQIRMIIMDVDGVICSSGQVVPEALEILEVLLSKNIIVKFLTNDAISSRASRIEELNSQGLHININEIYTASSLTADYIRQIGCPKTLLLMNGEGVDEFYNIPLVEEDPEVVVVGDFFASYSRSKLERAFEAISKGSLFIAMQKNRYWMDGERSMIDIGFWVKGLEYCTGVEAKIVGKPSLESYQRVLTDSKCQPHEAIMVSDDLFSDLVGAKRAGLFTIHLQSTEMEQFPIQDNILPADLTINSLLEIAEIELD</sequence>
<dbReference type="Pfam" id="PF13242">
    <property type="entry name" value="Hydrolase_like"/>
    <property type="match status" value="1"/>
</dbReference>
<keyword evidence="2" id="KW-1185">Reference proteome</keyword>
<evidence type="ECO:0000313" key="1">
    <source>
        <dbReference type="EMBL" id="GAP13223.1"/>
    </source>
</evidence>
<dbReference type="NCBIfam" id="TIGR01460">
    <property type="entry name" value="HAD-SF-IIA"/>
    <property type="match status" value="1"/>
</dbReference>
<reference evidence="1" key="1">
    <citation type="submission" date="2015-07" db="EMBL/GenBank/DDBJ databases">
        <title>Draft Genome Sequences of Anaerolinea thermolimosa IMO-1, Bellilinea caldifistulae GOMI-1, Leptolinea tardivitalis YMTK-2, Levilinea saccharolytica KIBI-1,Longilinea arvoryzae KOME-1, Previously Described as Members of the Anaerolineaceae (Chloroflexi).</title>
        <authorList>
            <person name="Sekiguchi Y."/>
            <person name="Ohashi A."/>
            <person name="Matsuura N."/>
            <person name="Tourlousse M.D."/>
        </authorList>
    </citation>
    <scope>NUCLEOTIDE SEQUENCE [LARGE SCALE GENOMIC DNA]</scope>
    <source>
        <strain evidence="1">KOME-1</strain>
    </source>
</reference>
<dbReference type="InterPro" id="IPR006357">
    <property type="entry name" value="HAD-SF_hydro_IIA"/>
</dbReference>
<dbReference type="SUPFAM" id="SSF56784">
    <property type="entry name" value="HAD-like"/>
    <property type="match status" value="1"/>
</dbReference>
<dbReference type="InterPro" id="IPR036412">
    <property type="entry name" value="HAD-like_sf"/>
</dbReference>
<accession>A0A0S7B7L8</accession>
<dbReference type="Pfam" id="PF13344">
    <property type="entry name" value="Hydrolase_6"/>
    <property type="match status" value="1"/>
</dbReference>
<organism evidence="1">
    <name type="scientific">Longilinea arvoryzae</name>
    <dbReference type="NCBI Taxonomy" id="360412"/>
    <lineage>
        <taxon>Bacteria</taxon>
        <taxon>Bacillati</taxon>
        <taxon>Chloroflexota</taxon>
        <taxon>Anaerolineae</taxon>
        <taxon>Anaerolineales</taxon>
        <taxon>Anaerolineaceae</taxon>
        <taxon>Longilinea</taxon>
    </lineage>
</organism>
<dbReference type="GO" id="GO:0016791">
    <property type="term" value="F:phosphatase activity"/>
    <property type="evidence" value="ECO:0007669"/>
    <property type="project" value="TreeGrafter"/>
</dbReference>
<dbReference type="InterPro" id="IPR023214">
    <property type="entry name" value="HAD_sf"/>
</dbReference>
<proteinExistence type="predicted"/>
<evidence type="ECO:0000313" key="2">
    <source>
        <dbReference type="Proteomes" id="UP000055060"/>
    </source>
</evidence>
<dbReference type="PANTHER" id="PTHR19288">
    <property type="entry name" value="4-NITROPHENYLPHOSPHATASE-RELATED"/>
    <property type="match status" value="1"/>
</dbReference>
<name>A0A0S7B7L8_9CHLR</name>
<dbReference type="AlphaFoldDB" id="A0A0S7B7L8"/>
<dbReference type="Proteomes" id="UP000055060">
    <property type="component" value="Unassembled WGS sequence"/>
</dbReference>
<dbReference type="STRING" id="360412.LARV_00974"/>
<dbReference type="EMBL" id="DF967972">
    <property type="protein sequence ID" value="GAP13223.1"/>
    <property type="molecule type" value="Genomic_DNA"/>
</dbReference>
<protein>
    <submittedName>
        <fullName evidence="1">Predicted sugar phosphatases of the HAD superfamily</fullName>
    </submittedName>
</protein>
<dbReference type="Gene3D" id="3.40.50.1000">
    <property type="entry name" value="HAD superfamily/HAD-like"/>
    <property type="match status" value="2"/>
</dbReference>